<keyword evidence="8" id="KW-1015">Disulfide bond</keyword>
<evidence type="ECO:0000256" key="2">
    <source>
        <dbReference type="ARBA" id="ARBA00007480"/>
    </source>
</evidence>
<dbReference type="PANTHER" id="PTHR10494">
    <property type="entry name" value="BONE MORPHOGENETIC PROTEIN INHIBITOR, NOGGIN"/>
    <property type="match status" value="1"/>
</dbReference>
<dbReference type="InParanoid" id="A0A6P7IRU0"/>
<evidence type="ECO:0000256" key="6">
    <source>
        <dbReference type="ARBA" id="ARBA00023188"/>
    </source>
</evidence>
<dbReference type="InterPro" id="IPR008717">
    <property type="entry name" value="Noggin"/>
</dbReference>
<dbReference type="GO" id="GO:0001649">
    <property type="term" value="P:osteoblast differentiation"/>
    <property type="evidence" value="ECO:0007669"/>
    <property type="project" value="TreeGrafter"/>
</dbReference>
<organism evidence="10 11">
    <name type="scientific">Parambassis ranga</name>
    <name type="common">Indian glassy fish</name>
    <dbReference type="NCBI Taxonomy" id="210632"/>
    <lineage>
        <taxon>Eukaryota</taxon>
        <taxon>Metazoa</taxon>
        <taxon>Chordata</taxon>
        <taxon>Craniata</taxon>
        <taxon>Vertebrata</taxon>
        <taxon>Euteleostomi</taxon>
        <taxon>Actinopterygii</taxon>
        <taxon>Neopterygii</taxon>
        <taxon>Teleostei</taxon>
        <taxon>Neoteleostei</taxon>
        <taxon>Acanthomorphata</taxon>
        <taxon>Ovalentaria</taxon>
        <taxon>Ambassidae</taxon>
        <taxon>Parambassis</taxon>
    </lineage>
</organism>
<comment type="similarity">
    <text evidence="2 7">Belongs to the noggin family.</text>
</comment>
<feature type="disulfide bond" evidence="8">
    <location>
        <begin position="170"/>
        <end position="210"/>
    </location>
</feature>
<accession>A0A6P7IRU0</accession>
<evidence type="ECO:0000313" key="10">
    <source>
        <dbReference type="Proteomes" id="UP000515145"/>
    </source>
</evidence>
<keyword evidence="4 7" id="KW-0964">Secreted</keyword>
<dbReference type="SUPFAM" id="SSF57501">
    <property type="entry name" value="Cystine-knot cytokines"/>
    <property type="match status" value="1"/>
</dbReference>
<feature type="chain" id="PRO_5028235674" description="Noggin" evidence="9">
    <location>
        <begin position="24"/>
        <end position="271"/>
    </location>
</feature>
<dbReference type="Pfam" id="PF05806">
    <property type="entry name" value="Noggin"/>
    <property type="match status" value="1"/>
</dbReference>
<dbReference type="PANTHER" id="PTHR10494:SF6">
    <property type="entry name" value="NOGGIN"/>
    <property type="match status" value="1"/>
</dbReference>
<dbReference type="GO" id="GO:0030514">
    <property type="term" value="P:negative regulation of BMP signaling pathway"/>
    <property type="evidence" value="ECO:0007669"/>
    <property type="project" value="InterPro"/>
</dbReference>
<feature type="disulfide bond" evidence="8">
    <location>
        <begin position="225"/>
        <end position="253"/>
    </location>
</feature>
<dbReference type="RefSeq" id="XP_028263579.1">
    <property type="nucleotide sequence ID" value="XM_028407778.1"/>
</dbReference>
<dbReference type="Gene3D" id="1.10.287.520">
    <property type="entry name" value="Helix hairpin bin"/>
    <property type="match status" value="1"/>
</dbReference>
<dbReference type="PIRSF" id="PIRSF008129">
    <property type="entry name" value="Noggin"/>
    <property type="match status" value="1"/>
</dbReference>
<evidence type="ECO:0000256" key="5">
    <source>
        <dbReference type="ARBA" id="ARBA00022729"/>
    </source>
</evidence>
<keyword evidence="6 7" id="KW-0891">Chondrogenesis</keyword>
<keyword evidence="5 9" id="KW-0732">Signal</keyword>
<dbReference type="Gene3D" id="2.10.90.10">
    <property type="entry name" value="Cystine-knot cytokines"/>
    <property type="match status" value="1"/>
</dbReference>
<keyword evidence="10" id="KW-1185">Reference proteome</keyword>
<comment type="subunit">
    <text evidence="7">Homodimer.</text>
</comment>
<evidence type="ECO:0000256" key="4">
    <source>
        <dbReference type="ARBA" id="ARBA00022525"/>
    </source>
</evidence>
<evidence type="ECO:0000256" key="7">
    <source>
        <dbReference type="PIRNR" id="PIRNR008129"/>
    </source>
</evidence>
<dbReference type="GO" id="GO:0051216">
    <property type="term" value="P:cartilage development"/>
    <property type="evidence" value="ECO:0007669"/>
    <property type="project" value="UniProtKB-UniRule"/>
</dbReference>
<evidence type="ECO:0000256" key="8">
    <source>
        <dbReference type="PIRSR" id="PIRSR008129-1"/>
    </source>
</evidence>
<dbReference type="GO" id="GO:0005615">
    <property type="term" value="C:extracellular space"/>
    <property type="evidence" value="ECO:0007669"/>
    <property type="project" value="TreeGrafter"/>
</dbReference>
<proteinExistence type="inferred from homology"/>
<feature type="disulfide bond" evidence="8">
    <location>
        <begin position="202"/>
        <end position="268"/>
    </location>
</feature>
<evidence type="ECO:0000256" key="1">
    <source>
        <dbReference type="ARBA" id="ARBA00004613"/>
    </source>
</evidence>
<dbReference type="Proteomes" id="UP000515145">
    <property type="component" value="Chromosome 1"/>
</dbReference>
<keyword evidence="3 7" id="KW-0217">Developmental protein</keyword>
<dbReference type="AlphaFoldDB" id="A0A6P7IRU0"/>
<evidence type="ECO:0000313" key="11">
    <source>
        <dbReference type="RefSeq" id="XP_028263579.1"/>
    </source>
</evidence>
<feature type="signal peptide" evidence="9">
    <location>
        <begin position="1"/>
        <end position="23"/>
    </location>
</feature>
<name>A0A6P7IRU0_9TELE</name>
<evidence type="ECO:0000256" key="9">
    <source>
        <dbReference type="SAM" id="SignalP"/>
    </source>
</evidence>
<keyword evidence="7" id="KW-0221">Differentiation</keyword>
<feature type="disulfide bond" evidence="8">
    <location>
        <begin position="193"/>
        <end position="266"/>
    </location>
</feature>
<evidence type="ECO:0000256" key="3">
    <source>
        <dbReference type="ARBA" id="ARBA00022473"/>
    </source>
</evidence>
<dbReference type="GO" id="GO:0045596">
    <property type="term" value="P:negative regulation of cell differentiation"/>
    <property type="evidence" value="ECO:0007669"/>
    <property type="project" value="InterPro"/>
</dbReference>
<gene>
    <name evidence="11" type="primary">LOC114437221</name>
</gene>
<sequence>MLFSSPVCLCWISVSVLLHGSEAFASTISNKNQLTNVSDLESPFLQLRASLPSFSQPIRPYTLLSSADDYHHMPKPRHRRRSRLMRLLGSSFDPFWVSIDQPSEGPLLQGDALLASSPRKFNMSASQEVRKAAAKHQQRLEKEAAGLDLSSLPSDVATSVRAWLVRSATCELHHQWVDLGPTFWPRWLRRTDCGGPDGERSCSFPSGMECVRAQTAHIKILAWHCIEARDEGEGGVRADSSTEMETGEGMKRCSWRQVPYPVVTACMCSCK</sequence>
<dbReference type="GeneID" id="114437221"/>
<dbReference type="GO" id="GO:0009953">
    <property type="term" value="P:dorsal/ventral pattern formation"/>
    <property type="evidence" value="ECO:0007669"/>
    <property type="project" value="TreeGrafter"/>
</dbReference>
<reference evidence="11" key="1">
    <citation type="submission" date="2025-08" db="UniProtKB">
        <authorList>
            <consortium name="RefSeq"/>
        </authorList>
    </citation>
    <scope>IDENTIFICATION</scope>
</reference>
<protein>
    <recommendedName>
        <fullName evidence="7">Noggin</fullName>
    </recommendedName>
</protein>
<dbReference type="InterPro" id="IPR029034">
    <property type="entry name" value="Cystine-knot_cytokine"/>
</dbReference>
<comment type="subcellular location">
    <subcellularLocation>
        <location evidence="1 7">Secreted</location>
    </subcellularLocation>
</comment>
<dbReference type="OrthoDB" id="5950649at2759"/>